<dbReference type="AlphaFoldDB" id="A0A6L6QJS3"/>
<evidence type="ECO:0000313" key="2">
    <source>
        <dbReference type="Proteomes" id="UP000472320"/>
    </source>
</evidence>
<name>A0A6L6QJS3_9BURK</name>
<keyword evidence="2" id="KW-1185">Reference proteome</keyword>
<reference evidence="1 2" key="1">
    <citation type="submission" date="2019-11" db="EMBL/GenBank/DDBJ databases">
        <title>Type strains purchased from KCTC, JCM and DSMZ.</title>
        <authorList>
            <person name="Lu H."/>
        </authorList>
    </citation>
    <scope>NUCLEOTIDE SEQUENCE [LARGE SCALE GENOMIC DNA]</scope>
    <source>
        <strain evidence="1 2">JCM 31587</strain>
    </source>
</reference>
<proteinExistence type="predicted"/>
<organism evidence="1 2">
    <name type="scientific">Massilia eburnea</name>
    <dbReference type="NCBI Taxonomy" id="1776165"/>
    <lineage>
        <taxon>Bacteria</taxon>
        <taxon>Pseudomonadati</taxon>
        <taxon>Pseudomonadota</taxon>
        <taxon>Betaproteobacteria</taxon>
        <taxon>Burkholderiales</taxon>
        <taxon>Oxalobacteraceae</taxon>
        <taxon>Telluria group</taxon>
        <taxon>Massilia</taxon>
    </lineage>
</organism>
<dbReference type="OrthoDB" id="5183931at2"/>
<dbReference type="GO" id="GO:0003677">
    <property type="term" value="F:DNA binding"/>
    <property type="evidence" value="ECO:0007669"/>
    <property type="project" value="UniProtKB-KW"/>
</dbReference>
<protein>
    <submittedName>
        <fullName evidence="1">DNA-binding protein</fullName>
    </submittedName>
</protein>
<comment type="caution">
    <text evidence="1">The sequence shown here is derived from an EMBL/GenBank/DDBJ whole genome shotgun (WGS) entry which is preliminary data.</text>
</comment>
<dbReference type="Proteomes" id="UP000472320">
    <property type="component" value="Unassembled WGS sequence"/>
</dbReference>
<keyword evidence="1" id="KW-0238">DNA-binding</keyword>
<dbReference type="EMBL" id="WNKX01000014">
    <property type="protein sequence ID" value="MTW12445.1"/>
    <property type="molecule type" value="Genomic_DNA"/>
</dbReference>
<gene>
    <name evidence="1" type="ORF">GM658_17695</name>
</gene>
<sequence length="141" mass="15809">MDRRELQQLSKMRAAEALCLFASGHFSGSYYLMGYSVECALKAVIASHQGHFAFPDKGFAMACHTHKLSTLLELAGLKREFDQAAGEDVLLAENWSIVSAWNESSRYDVKIGQWAARRMVTACTQQPKGVSPWIQTWISKH</sequence>
<dbReference type="RefSeq" id="WP_155455383.1">
    <property type="nucleotide sequence ID" value="NZ_WNKX01000014.1"/>
</dbReference>
<evidence type="ECO:0000313" key="1">
    <source>
        <dbReference type="EMBL" id="MTW12445.1"/>
    </source>
</evidence>
<accession>A0A6L6QJS3</accession>